<evidence type="ECO:0000256" key="3">
    <source>
        <dbReference type="ARBA" id="ARBA00023274"/>
    </source>
</evidence>
<name>A0AAJ5NQ40_9BACT</name>
<dbReference type="InterPro" id="IPR012678">
    <property type="entry name" value="Ribosomal_uL23/eL15/eS24_sf"/>
</dbReference>
<reference evidence="6 7" key="1">
    <citation type="submission" date="2019-01" db="EMBL/GenBank/DDBJ databases">
        <authorList>
            <consortium name="Pathogen Informatics"/>
        </authorList>
    </citation>
    <scope>NUCLEOTIDE SEQUENCE [LARGE SCALE GENOMIC DNA]</scope>
    <source>
        <strain evidence="6 7">NCTC10125</strain>
    </source>
</reference>
<accession>A0AAJ5NQ40</accession>
<evidence type="ECO:0000256" key="4">
    <source>
        <dbReference type="HAMAP-Rule" id="MF_01369"/>
    </source>
</evidence>
<dbReference type="NCBIfam" id="NF004363">
    <property type="entry name" value="PRK05738.2-4"/>
    <property type="match status" value="1"/>
</dbReference>
<dbReference type="Proteomes" id="UP000289629">
    <property type="component" value="Chromosome"/>
</dbReference>
<dbReference type="AlphaFoldDB" id="A0AAJ5NQ40"/>
<evidence type="ECO:0000256" key="1">
    <source>
        <dbReference type="ARBA" id="ARBA00006700"/>
    </source>
</evidence>
<dbReference type="GO" id="GO:0006412">
    <property type="term" value="P:translation"/>
    <property type="evidence" value="ECO:0007669"/>
    <property type="project" value="UniProtKB-UniRule"/>
</dbReference>
<dbReference type="GO" id="GO:0005840">
    <property type="term" value="C:ribosome"/>
    <property type="evidence" value="ECO:0007669"/>
    <property type="project" value="UniProtKB-KW"/>
</dbReference>
<comment type="function">
    <text evidence="4">One of the early assembly proteins it binds 23S rRNA. One of the proteins that surrounds the polypeptide exit tunnel on the outside of the ribosome. Forms the main docking site for trigger factor binding to the ribosome.</text>
</comment>
<dbReference type="EMBL" id="LR214971">
    <property type="protein sequence ID" value="VEU61513.1"/>
    <property type="molecule type" value="Genomic_DNA"/>
</dbReference>
<dbReference type="InterPro" id="IPR013025">
    <property type="entry name" value="Ribosomal_uL23-like"/>
</dbReference>
<dbReference type="GO" id="GO:0019843">
    <property type="term" value="F:rRNA binding"/>
    <property type="evidence" value="ECO:0007669"/>
    <property type="project" value="UniProtKB-UniRule"/>
</dbReference>
<feature type="region of interest" description="Disordered" evidence="5">
    <location>
        <begin position="131"/>
        <end position="171"/>
    </location>
</feature>
<sequence>MNVNEIIKGPILTEKSYQLMSAGVYSFKVSPKTNRSETKKAVEYIFNVKVDKVNIFTVPKKEKNLGKSKGFTSRYKRALVKLKPGYTINLFGDESPEVDNKDSQTNDEITTKIAEKRAELDAKNKEIAEKLAKKQGKTVSEQAQSNELNQDSVKTDSEIIESENQEKGESN</sequence>
<dbReference type="GO" id="GO:0003735">
    <property type="term" value="F:structural constituent of ribosome"/>
    <property type="evidence" value="ECO:0007669"/>
    <property type="project" value="InterPro"/>
</dbReference>
<keyword evidence="2 4" id="KW-0689">Ribosomal protein</keyword>
<evidence type="ECO:0000256" key="2">
    <source>
        <dbReference type="ARBA" id="ARBA00022980"/>
    </source>
</evidence>
<protein>
    <recommendedName>
        <fullName evidence="4">Large ribosomal subunit protein uL23</fullName>
    </recommendedName>
</protein>
<organism evidence="6 7">
    <name type="scientific">Mesomycoplasma dispar</name>
    <dbReference type="NCBI Taxonomy" id="86660"/>
    <lineage>
        <taxon>Bacteria</taxon>
        <taxon>Bacillati</taxon>
        <taxon>Mycoplasmatota</taxon>
        <taxon>Mycoplasmoidales</taxon>
        <taxon>Metamycoplasmataceae</taxon>
        <taxon>Mesomycoplasma</taxon>
    </lineage>
</organism>
<comment type="subunit">
    <text evidence="4">Part of the 50S ribosomal subunit. Contacts protein L29, and trigger factor when it is bound to the ribosome.</text>
</comment>
<proteinExistence type="inferred from homology"/>
<keyword evidence="4" id="KW-0694">RNA-binding</keyword>
<dbReference type="SUPFAM" id="SSF54189">
    <property type="entry name" value="Ribosomal proteins S24e, L23 and L15e"/>
    <property type="match status" value="1"/>
</dbReference>
<gene>
    <name evidence="4 6" type="primary">rplW</name>
    <name evidence="6" type="ORF">NCTC10125_00303</name>
</gene>
<comment type="similarity">
    <text evidence="1 4">Belongs to the universal ribosomal protein uL23 family.</text>
</comment>
<keyword evidence="3 4" id="KW-0687">Ribonucleoprotein</keyword>
<dbReference type="RefSeq" id="WP_044635333.1">
    <property type="nucleotide sequence ID" value="NZ_CP007229.1"/>
</dbReference>
<feature type="compositionally biased region" description="Polar residues" evidence="5">
    <location>
        <begin position="137"/>
        <end position="152"/>
    </location>
</feature>
<evidence type="ECO:0000313" key="6">
    <source>
        <dbReference type="EMBL" id="VEU61513.1"/>
    </source>
</evidence>
<evidence type="ECO:0000313" key="7">
    <source>
        <dbReference type="Proteomes" id="UP000289629"/>
    </source>
</evidence>
<dbReference type="Pfam" id="PF00276">
    <property type="entry name" value="Ribosomal_L23"/>
    <property type="match status" value="1"/>
</dbReference>
<dbReference type="HAMAP" id="MF_01369_B">
    <property type="entry name" value="Ribosomal_uL23_B"/>
    <property type="match status" value="1"/>
</dbReference>
<evidence type="ECO:0000256" key="5">
    <source>
        <dbReference type="SAM" id="MobiDB-lite"/>
    </source>
</evidence>
<dbReference type="GO" id="GO:1990904">
    <property type="term" value="C:ribonucleoprotein complex"/>
    <property type="evidence" value="ECO:0007669"/>
    <property type="project" value="UniProtKB-KW"/>
</dbReference>
<dbReference type="Gene3D" id="3.30.70.330">
    <property type="match status" value="1"/>
</dbReference>
<dbReference type="KEGG" id="mds:MDIS_01555"/>
<dbReference type="InterPro" id="IPR012677">
    <property type="entry name" value="Nucleotide-bd_a/b_plait_sf"/>
</dbReference>
<keyword evidence="4" id="KW-0699">rRNA-binding</keyword>
<dbReference type="NCBIfam" id="NF008919">
    <property type="entry name" value="PRK12280.1-3"/>
    <property type="match status" value="1"/>
</dbReference>